<evidence type="ECO:0000256" key="3">
    <source>
        <dbReference type="ARBA" id="ARBA00022801"/>
    </source>
</evidence>
<dbReference type="AlphaFoldDB" id="G6XHW7"/>
<dbReference type="STRING" id="1088869.GMO_11110"/>
<dbReference type="Proteomes" id="UP000004949">
    <property type="component" value="Unassembled WGS sequence"/>
</dbReference>
<dbReference type="SUPFAM" id="SSF53187">
    <property type="entry name" value="Zn-dependent exopeptidases"/>
    <property type="match status" value="1"/>
</dbReference>
<keyword evidence="3" id="KW-0378">Hydrolase</keyword>
<name>G6XHW7_9PROT</name>
<dbReference type="PATRIC" id="fig|1088869.3.peg.1111"/>
<dbReference type="Gene3D" id="3.40.630.10">
    <property type="entry name" value="Zn peptidases"/>
    <property type="match status" value="1"/>
</dbReference>
<dbReference type="PANTHER" id="PTHR15162">
    <property type="entry name" value="ASPARTOACYLASE"/>
    <property type="match status" value="1"/>
</dbReference>
<sequence length="355" mass="39373">MSCKAGQRHHPVRIRQRRLTETLPGLGQPSSVFSINLPVPDLSAWRKSPCRIPGVLEFDSGHSGPEILIIGLIHGNEYAAGWALERLRRRNPVPPTGRLTLIAANLDAFDSFDPDAPVLARYLDEDLNRLWHHTRLEGRDRSRELDRARQMLPFIERADILLDLHSTLWPSDPFFIAPPRQRSTELACALASGQDLPDTVLTDLGHHGGSRLIEHAHFMASMGTARSCLLEAGPHWEPGTVTVMEKVIDRLLLEVDSIHLHGRAVQNGQSSELALVTDNVMARSADFSFIHPWKGGSIIAQAGTVIATDGHDVICTPYDDCLLIVPNLRPRRGQLAVRLARRTAAHFKPQADARS</sequence>
<keyword evidence="7" id="KW-1185">Reference proteome</keyword>
<dbReference type="InterPro" id="IPR055438">
    <property type="entry name" value="AstE_AspA_cat"/>
</dbReference>
<keyword evidence="4" id="KW-0862">Zinc</keyword>
<accession>G6XHW7</accession>
<dbReference type="OrthoDB" id="7813621at2"/>
<evidence type="ECO:0000313" key="6">
    <source>
        <dbReference type="EMBL" id="EHH68341.1"/>
    </source>
</evidence>
<protein>
    <recommendedName>
        <fullName evidence="5">Succinylglutamate desuccinylase/Aspartoacylase catalytic domain-containing protein</fullName>
    </recommendedName>
</protein>
<organism evidence="6 7">
    <name type="scientific">Gluconobacter morbifer G707</name>
    <dbReference type="NCBI Taxonomy" id="1088869"/>
    <lineage>
        <taxon>Bacteria</taxon>
        <taxon>Pseudomonadati</taxon>
        <taxon>Pseudomonadota</taxon>
        <taxon>Alphaproteobacteria</taxon>
        <taxon>Acetobacterales</taxon>
        <taxon>Acetobacteraceae</taxon>
        <taxon>Gluconobacter</taxon>
    </lineage>
</organism>
<dbReference type="GO" id="GO:0016788">
    <property type="term" value="F:hydrolase activity, acting on ester bonds"/>
    <property type="evidence" value="ECO:0007669"/>
    <property type="project" value="InterPro"/>
</dbReference>
<dbReference type="RefSeq" id="WP_008851260.1">
    <property type="nucleotide sequence ID" value="NZ_AGQV01000002.1"/>
</dbReference>
<evidence type="ECO:0000259" key="5">
    <source>
        <dbReference type="Pfam" id="PF24827"/>
    </source>
</evidence>
<dbReference type="EMBL" id="AGQV01000002">
    <property type="protein sequence ID" value="EHH68341.1"/>
    <property type="molecule type" value="Genomic_DNA"/>
</dbReference>
<dbReference type="PANTHER" id="PTHR15162:SF7">
    <property type="entry name" value="SUCCINYLGLUTAMATE DESUCCINYLASE"/>
    <property type="match status" value="1"/>
</dbReference>
<evidence type="ECO:0000313" key="7">
    <source>
        <dbReference type="Proteomes" id="UP000004949"/>
    </source>
</evidence>
<gene>
    <name evidence="6" type="ORF">GMO_11110</name>
</gene>
<evidence type="ECO:0000256" key="1">
    <source>
        <dbReference type="ARBA" id="ARBA00001947"/>
    </source>
</evidence>
<dbReference type="Pfam" id="PF24827">
    <property type="entry name" value="AstE_AspA_cat"/>
    <property type="match status" value="1"/>
</dbReference>
<evidence type="ECO:0000256" key="2">
    <source>
        <dbReference type="ARBA" id="ARBA00022723"/>
    </source>
</evidence>
<proteinExistence type="predicted"/>
<reference evidence="6 7" key="1">
    <citation type="submission" date="2011-10" db="EMBL/GenBank/DDBJ databases">
        <title>Genome sequence of Gluconobacter morbifer G707, isolated from Drosophila gut.</title>
        <authorList>
            <person name="Lee W.-J."/>
            <person name="Kim E.-K."/>
        </authorList>
    </citation>
    <scope>NUCLEOTIDE SEQUENCE [LARGE SCALE GENOMIC DNA]</scope>
    <source>
        <strain evidence="6 7">G707</strain>
    </source>
</reference>
<keyword evidence="2" id="KW-0479">Metal-binding</keyword>
<feature type="domain" description="Succinylglutamate desuccinylase/Aspartoacylase catalytic" evidence="5">
    <location>
        <begin position="64"/>
        <end position="251"/>
    </location>
</feature>
<dbReference type="GO" id="GO:0005829">
    <property type="term" value="C:cytosol"/>
    <property type="evidence" value="ECO:0007669"/>
    <property type="project" value="TreeGrafter"/>
</dbReference>
<comment type="cofactor">
    <cofactor evidence="1">
        <name>Zn(2+)</name>
        <dbReference type="ChEBI" id="CHEBI:29105"/>
    </cofactor>
</comment>
<dbReference type="eggNOG" id="COG3608">
    <property type="taxonomic scope" value="Bacteria"/>
</dbReference>
<evidence type="ECO:0000256" key="4">
    <source>
        <dbReference type="ARBA" id="ARBA00022833"/>
    </source>
</evidence>
<dbReference type="InterPro" id="IPR050178">
    <property type="entry name" value="AspA/AstE_fam"/>
</dbReference>
<comment type="caution">
    <text evidence="6">The sequence shown here is derived from an EMBL/GenBank/DDBJ whole genome shotgun (WGS) entry which is preliminary data.</text>
</comment>
<dbReference type="GO" id="GO:0046872">
    <property type="term" value="F:metal ion binding"/>
    <property type="evidence" value="ECO:0007669"/>
    <property type="project" value="UniProtKB-KW"/>
</dbReference>